<dbReference type="GO" id="GO:0004970">
    <property type="term" value="F:glutamate-gated receptor activity"/>
    <property type="evidence" value="ECO:0007669"/>
    <property type="project" value="UniProtKB-ARBA"/>
</dbReference>
<keyword evidence="8" id="KW-0406">Ion transport</keyword>
<feature type="binding site" evidence="17">
    <location>
        <position position="761"/>
    </location>
    <ligand>
        <name>L-glutamate</name>
        <dbReference type="ChEBI" id="CHEBI:29985"/>
    </ligand>
</feature>
<feature type="site" description="Interaction with the cone snail toxin Con-ikot-ikot" evidence="18">
    <location>
        <position position="766"/>
    </location>
</feature>
<dbReference type="EMBL" id="JYDV01000034">
    <property type="protein sequence ID" value="KRZ39544.1"/>
    <property type="molecule type" value="Genomic_DNA"/>
</dbReference>
<dbReference type="Gene3D" id="3.40.190.10">
    <property type="entry name" value="Periplasmic binding protein-like II"/>
    <property type="match status" value="2"/>
</dbReference>
<keyword evidence="4 20" id="KW-0812">Transmembrane</keyword>
<evidence type="ECO:0000313" key="24">
    <source>
        <dbReference type="Proteomes" id="UP000054826"/>
    </source>
</evidence>
<evidence type="ECO:0000256" key="4">
    <source>
        <dbReference type="ARBA" id="ARBA00022692"/>
    </source>
</evidence>
<keyword evidence="3" id="KW-1003">Cell membrane</keyword>
<evidence type="ECO:0000256" key="11">
    <source>
        <dbReference type="ARBA" id="ARBA00023180"/>
    </source>
</evidence>
<keyword evidence="10 23" id="KW-0675">Receptor</keyword>
<feature type="disulfide bond" evidence="19">
    <location>
        <begin position="137"/>
        <end position="401"/>
    </location>
</feature>
<proteinExistence type="inferred from homology"/>
<dbReference type="InterPro" id="IPR001828">
    <property type="entry name" value="ANF_lig-bd_rcpt"/>
</dbReference>
<dbReference type="PRINTS" id="PR00177">
    <property type="entry name" value="NMDARECEPTOR"/>
</dbReference>
<dbReference type="InterPro" id="IPR028082">
    <property type="entry name" value="Peripla_BP_I"/>
</dbReference>
<evidence type="ECO:0000256" key="13">
    <source>
        <dbReference type="ARBA" id="ARBA00023286"/>
    </source>
</evidence>
<name>A0A0V1JXF1_TRIPS</name>
<comment type="subcellular location">
    <subcellularLocation>
        <location evidence="15">Postsynaptic cell membrane</location>
        <topology evidence="15">Multi-pass membrane protein</topology>
    </subcellularLocation>
</comment>
<dbReference type="SMART" id="SM00918">
    <property type="entry name" value="Lig_chan-Glu_bd"/>
    <property type="match status" value="1"/>
</dbReference>
<feature type="domain" description="Ionotropic glutamate receptor C-terminal" evidence="21">
    <location>
        <begin position="503"/>
        <end position="875"/>
    </location>
</feature>
<evidence type="ECO:0000256" key="17">
    <source>
        <dbReference type="PIRSR" id="PIRSR601508-1"/>
    </source>
</evidence>
<feature type="transmembrane region" description="Helical" evidence="20">
    <location>
        <begin position="900"/>
        <end position="922"/>
    </location>
</feature>
<evidence type="ECO:0000256" key="19">
    <source>
        <dbReference type="PIRSR" id="PIRSR601508-3"/>
    </source>
</evidence>
<dbReference type="Pfam" id="PF00060">
    <property type="entry name" value="Lig_chan"/>
    <property type="match status" value="1"/>
</dbReference>
<gene>
    <name evidence="23" type="primary">glr-1</name>
    <name evidence="23" type="ORF">T4C_633</name>
</gene>
<dbReference type="InterPro" id="IPR001320">
    <property type="entry name" value="Iontro_rcpt_C"/>
</dbReference>
<dbReference type="SUPFAM" id="SSF53850">
    <property type="entry name" value="Periplasmic binding protein-like II"/>
    <property type="match status" value="1"/>
</dbReference>
<feature type="binding site" evidence="17">
    <location>
        <position position="811"/>
    </location>
    <ligand>
        <name>L-glutamate</name>
        <dbReference type="ChEBI" id="CHEBI:29985"/>
    </ligand>
</feature>
<keyword evidence="11" id="KW-0325">Glycoprotein</keyword>
<evidence type="ECO:0000259" key="22">
    <source>
        <dbReference type="SMART" id="SM00918"/>
    </source>
</evidence>
<evidence type="ECO:0000256" key="7">
    <source>
        <dbReference type="ARBA" id="ARBA00023018"/>
    </source>
</evidence>
<comment type="similarity">
    <text evidence="1">Belongs to the glutamate-gated ion channel (TC 1.A.10.1) family.</text>
</comment>
<keyword evidence="5" id="KW-0732">Signal</keyword>
<evidence type="ECO:0000256" key="9">
    <source>
        <dbReference type="ARBA" id="ARBA00023136"/>
    </source>
</evidence>
<evidence type="ECO:0000256" key="16">
    <source>
        <dbReference type="ARBA" id="ARBA00072754"/>
    </source>
</evidence>
<dbReference type="InterPro" id="IPR019594">
    <property type="entry name" value="Glu/Gly-bd"/>
</dbReference>
<feature type="transmembrane region" description="Helical" evidence="20">
    <location>
        <begin position="635"/>
        <end position="653"/>
    </location>
</feature>
<comment type="caution">
    <text evidence="23">The sequence shown here is derived from an EMBL/GenBank/DDBJ whole genome shotgun (WGS) entry which is preliminary data.</text>
</comment>
<evidence type="ECO:0000256" key="2">
    <source>
        <dbReference type="ARBA" id="ARBA00022448"/>
    </source>
</evidence>
<evidence type="ECO:0000256" key="10">
    <source>
        <dbReference type="ARBA" id="ARBA00023170"/>
    </source>
</evidence>
<evidence type="ECO:0000256" key="20">
    <source>
        <dbReference type="SAM" id="Phobius"/>
    </source>
</evidence>
<evidence type="ECO:0000259" key="21">
    <source>
        <dbReference type="SMART" id="SM00079"/>
    </source>
</evidence>
<keyword evidence="6 20" id="KW-1133">Transmembrane helix</keyword>
<keyword evidence="7" id="KW-0770">Synapse</keyword>
<dbReference type="FunFam" id="3.40.190.10:FF:000024">
    <property type="entry name" value="Glutamate receptor, ionotropic, delta 1"/>
    <property type="match status" value="1"/>
</dbReference>
<dbReference type="GO" id="GO:0045211">
    <property type="term" value="C:postsynaptic membrane"/>
    <property type="evidence" value="ECO:0007669"/>
    <property type="project" value="UniProtKB-SubCell"/>
</dbReference>
<keyword evidence="13" id="KW-1071">Ligand-gated ion channel</keyword>
<feature type="domain" description="Ionotropic glutamate receptor L-glutamate and glycine-binding" evidence="22">
    <location>
        <begin position="513"/>
        <end position="578"/>
    </location>
</feature>
<feature type="site" description="Crucial to convey clamshell closure to channel opening" evidence="18">
    <location>
        <position position="739"/>
    </location>
</feature>
<dbReference type="Proteomes" id="UP000054826">
    <property type="component" value="Unassembled WGS sequence"/>
</dbReference>
<dbReference type="Gene3D" id="1.10.287.70">
    <property type="match status" value="1"/>
</dbReference>
<dbReference type="Gene3D" id="3.40.50.2300">
    <property type="match status" value="2"/>
</dbReference>
<evidence type="ECO:0000256" key="15">
    <source>
        <dbReference type="ARBA" id="ARBA00034104"/>
    </source>
</evidence>
<protein>
    <recommendedName>
        <fullName evidence="16">Glutamate receptor 1</fullName>
    </recommendedName>
</protein>
<accession>A0A0V1JXF1</accession>
<keyword evidence="14" id="KW-0407">Ion channel</keyword>
<evidence type="ECO:0000256" key="1">
    <source>
        <dbReference type="ARBA" id="ARBA00008685"/>
    </source>
</evidence>
<keyword evidence="2" id="KW-0813">Transport</keyword>
<keyword evidence="19" id="KW-1015">Disulfide bond</keyword>
<feature type="disulfide bond" evidence="19">
    <location>
        <begin position="824"/>
        <end position="881"/>
    </location>
</feature>
<dbReference type="PANTHER" id="PTHR18966">
    <property type="entry name" value="IONOTROPIC GLUTAMATE RECEPTOR"/>
    <property type="match status" value="1"/>
</dbReference>
<organism evidence="23 24">
    <name type="scientific">Trichinella pseudospiralis</name>
    <name type="common">Parasitic roundworm</name>
    <dbReference type="NCBI Taxonomy" id="6337"/>
    <lineage>
        <taxon>Eukaryota</taxon>
        <taxon>Metazoa</taxon>
        <taxon>Ecdysozoa</taxon>
        <taxon>Nematoda</taxon>
        <taxon>Enoplea</taxon>
        <taxon>Dorylaimia</taxon>
        <taxon>Trichinellida</taxon>
        <taxon>Trichinellidae</taxon>
        <taxon>Trichinella</taxon>
    </lineage>
</organism>
<dbReference type="SUPFAM" id="SSF53822">
    <property type="entry name" value="Periplasmic binding protein-like I"/>
    <property type="match status" value="1"/>
</dbReference>
<dbReference type="FunFam" id="3.40.190.10:FF:000060">
    <property type="entry name" value="Glutamate receptor ionotropic, kainate 1"/>
    <property type="match status" value="1"/>
</dbReference>
<feature type="transmembrane region" description="Helical" evidence="20">
    <location>
        <begin position="710"/>
        <end position="732"/>
    </location>
</feature>
<evidence type="ECO:0000256" key="18">
    <source>
        <dbReference type="PIRSR" id="PIRSR601508-2"/>
    </source>
</evidence>
<sequence length="964" mass="110250">MHWLSIKRICASEIIYYGKNCIVITLLVDCKWIIIGKQLMQRRCFDQMMLKSKVIEHFCQKVFIILLFSFEIYSYPRTIPIGIIYREGETAITEVINYIQAKRQHEEEKNMFKLDIRKAIIPKSEVENTWILTKTVCDLLKQGVFAILAKGDIYWHSTLAAVSKEMQVPLINWMSPPRGVFSQFEVSMVPSFAEVVAEIINKKHWKRITFVYDNAESLTALHEINMQLSNIASEIDVDLHRLPDVKKKFEFETFFNAFHKTYDADGRVIVLHVSSVGKIENIMKALQSTHSSARNCHYLIASAGVNEVLMEGFKDGTLNITAMQLVSNQNWLYTNYAVDLSRRLKLKNKLNLFTSEVAFVHDSVMVITNAIEQLLKENYSMFYGSFRRDQFWNSGYPGIYCLPSEDLENPDRPFKTFDFGRIIAKRIRQTLIEGLSGAVEFDQDGRRSIVAANVIEVQYSGKTLVTSFTKSMWKQNVGLLTDQSTVNFKRANPKEVLPKTNVTRIVTTTLNAPFVMYRKDADHYEGNEKFEGYCVDLLKLISEKIDNFPYRIQLAKDGRTGSPDANGNWDGMIGELLRGEADLAVSSLVSNRARERVVDFSKPFMTTGISIMIKKPDNQYQSGLFSFMQPLSIEVWMYIVFAYIGISVVLFMVSRFSPSEWKLQEANGRTCALSNDFSVYNCLWFTLAAFMQQGIDILPRSLPGRIASSAWWFFTLIIVSSYTANLAAFLTLEKMHAPIESVEDMAKQTKIKYGIQAGGTTAQFFKESTVQTYQRMWQFMISQSPSIFVNSYDEGIQRVRESKGRYAFLLEATTNDYTNNRKPCDTMKVGGNLNTVGYGVATPFGSDLKSRINLAILELQEKGDLKMLENKWWYEKSGGKCKTSTSGNLKTSLTHNKVAGIFYILMVGMLVAMFITFVEFLHRARVHARKQRIDLWSSMVHFVTIAIRGKPPAVRSEYNVQLKK</sequence>
<evidence type="ECO:0000256" key="6">
    <source>
        <dbReference type="ARBA" id="ARBA00022989"/>
    </source>
</evidence>
<evidence type="ECO:0000256" key="12">
    <source>
        <dbReference type="ARBA" id="ARBA00023257"/>
    </source>
</evidence>
<dbReference type="InterPro" id="IPR001508">
    <property type="entry name" value="Iono_Glu_rcpt_met"/>
</dbReference>
<dbReference type="FunFam" id="1.10.287.70:FF:000064">
    <property type="entry name" value="Glutamate receptor ionotropic, kainate"/>
    <property type="match status" value="1"/>
</dbReference>
<dbReference type="AlphaFoldDB" id="A0A0V1JXF1"/>
<evidence type="ECO:0000256" key="3">
    <source>
        <dbReference type="ARBA" id="ARBA00022475"/>
    </source>
</evidence>
<dbReference type="Pfam" id="PF10613">
    <property type="entry name" value="Lig_chan-Glu_bd"/>
    <property type="match status" value="1"/>
</dbReference>
<keyword evidence="9 20" id="KW-0472">Membrane</keyword>
<dbReference type="Pfam" id="PF01094">
    <property type="entry name" value="ANF_receptor"/>
    <property type="match status" value="1"/>
</dbReference>
<dbReference type="GO" id="GO:0008328">
    <property type="term" value="C:ionotropic glutamate receptor complex"/>
    <property type="evidence" value="ECO:0007669"/>
    <property type="project" value="UniProtKB-ARBA"/>
</dbReference>
<reference evidence="23 24" key="1">
    <citation type="submission" date="2015-01" db="EMBL/GenBank/DDBJ databases">
        <title>Evolution of Trichinella species and genotypes.</title>
        <authorList>
            <person name="Korhonen P.K."/>
            <person name="Edoardo P."/>
            <person name="Giuseppe L.R."/>
            <person name="Gasser R.B."/>
        </authorList>
    </citation>
    <scope>NUCLEOTIDE SEQUENCE [LARGE SCALE GENOMIC DNA]</scope>
    <source>
        <strain evidence="23">ISS176</strain>
    </source>
</reference>
<feature type="binding site" evidence="17">
    <location>
        <position position="594"/>
    </location>
    <ligand>
        <name>L-glutamate</name>
        <dbReference type="ChEBI" id="CHEBI:29985"/>
    </ligand>
</feature>
<evidence type="ECO:0000256" key="14">
    <source>
        <dbReference type="ARBA" id="ARBA00023303"/>
    </source>
</evidence>
<evidence type="ECO:0000256" key="5">
    <source>
        <dbReference type="ARBA" id="ARBA00022729"/>
    </source>
</evidence>
<dbReference type="SMART" id="SM00079">
    <property type="entry name" value="PBPe"/>
    <property type="match status" value="1"/>
</dbReference>
<evidence type="ECO:0000313" key="23">
    <source>
        <dbReference type="EMBL" id="KRZ39544.1"/>
    </source>
</evidence>
<keyword evidence="12" id="KW-0628">Postsynaptic cell membrane</keyword>
<dbReference type="InterPro" id="IPR015683">
    <property type="entry name" value="Ionotropic_Glu_rcpt"/>
</dbReference>
<evidence type="ECO:0000256" key="8">
    <source>
        <dbReference type="ARBA" id="ARBA00023065"/>
    </source>
</evidence>